<proteinExistence type="predicted"/>
<sequence length="163" mass="18029">MKPFLDTGDRCAYEHPGSTIIESAGVDSERKLRKLTRVADSIGSGMKSDEGRYSKEVEDLYGIVSKFFGRVELDVSCGVEVVQTFINFRHGPVDMLKLHGPKAKQLGTAIFNPECKQAGRETDNPQNNLNGEYKFCVIIAMVVLDRKEADMSLIYDFLGGVCG</sequence>
<evidence type="ECO:0000313" key="1">
    <source>
        <dbReference type="EMBL" id="TID20008.1"/>
    </source>
</evidence>
<keyword evidence="2" id="KW-1185">Reference proteome</keyword>
<accession>A0A4Z1PEW8</accession>
<organism evidence="1 2">
    <name type="scientific">Venturia nashicola</name>
    <dbReference type="NCBI Taxonomy" id="86259"/>
    <lineage>
        <taxon>Eukaryota</taxon>
        <taxon>Fungi</taxon>
        <taxon>Dikarya</taxon>
        <taxon>Ascomycota</taxon>
        <taxon>Pezizomycotina</taxon>
        <taxon>Dothideomycetes</taxon>
        <taxon>Pleosporomycetidae</taxon>
        <taxon>Venturiales</taxon>
        <taxon>Venturiaceae</taxon>
        <taxon>Venturia</taxon>
    </lineage>
</organism>
<dbReference type="EMBL" id="SNSC02000011">
    <property type="protein sequence ID" value="TID20008.1"/>
    <property type="molecule type" value="Genomic_DNA"/>
</dbReference>
<comment type="caution">
    <text evidence="1">The sequence shown here is derived from an EMBL/GenBank/DDBJ whole genome shotgun (WGS) entry which is preliminary data.</text>
</comment>
<evidence type="ECO:0000313" key="2">
    <source>
        <dbReference type="Proteomes" id="UP000298493"/>
    </source>
</evidence>
<dbReference type="Proteomes" id="UP000298493">
    <property type="component" value="Unassembled WGS sequence"/>
</dbReference>
<reference evidence="1 2" key="1">
    <citation type="submission" date="2019-04" db="EMBL/GenBank/DDBJ databases">
        <title>High contiguity whole genome sequence and gene annotation resource for two Venturia nashicola isolates.</title>
        <authorList>
            <person name="Prokchorchik M."/>
            <person name="Won K."/>
            <person name="Lee Y."/>
            <person name="Choi E.D."/>
            <person name="Segonzac C."/>
            <person name="Sohn K.H."/>
        </authorList>
    </citation>
    <scope>NUCLEOTIDE SEQUENCE [LARGE SCALE GENOMIC DNA]</scope>
    <source>
        <strain evidence="1 2">PRI2</strain>
    </source>
</reference>
<gene>
    <name evidence="1" type="ORF">E6O75_ATG07468</name>
</gene>
<dbReference type="AlphaFoldDB" id="A0A4Z1PEW8"/>
<protein>
    <submittedName>
        <fullName evidence="1">Uncharacterized protein</fullName>
    </submittedName>
</protein>
<name>A0A4Z1PEW8_9PEZI</name>